<feature type="signal peptide" evidence="16">
    <location>
        <begin position="1"/>
        <end position="17"/>
    </location>
</feature>
<dbReference type="GO" id="GO:0097730">
    <property type="term" value="C:non-motile cilium"/>
    <property type="evidence" value="ECO:0007669"/>
    <property type="project" value="EnsemblMetazoa"/>
</dbReference>
<dbReference type="InterPro" id="IPR001828">
    <property type="entry name" value="ANF_lig-bd_rcpt"/>
</dbReference>
<dbReference type="InterPro" id="IPR000719">
    <property type="entry name" value="Prot_kinase_dom"/>
</dbReference>
<feature type="coiled-coil region" evidence="13">
    <location>
        <begin position="835"/>
        <end position="862"/>
    </location>
</feature>
<dbReference type="InterPro" id="IPR001245">
    <property type="entry name" value="Ser-Thr/Tyr_kinase_cat_dom"/>
</dbReference>
<keyword evidence="10" id="KW-0325">Glycoprotein</keyword>
<dbReference type="CDD" id="cd07302">
    <property type="entry name" value="CHD"/>
    <property type="match status" value="1"/>
</dbReference>
<evidence type="ECO:0000256" key="10">
    <source>
        <dbReference type="ARBA" id="ARBA00023180"/>
    </source>
</evidence>
<evidence type="ECO:0000256" key="2">
    <source>
        <dbReference type="ARBA" id="ARBA00004162"/>
    </source>
</evidence>
<evidence type="ECO:0000256" key="1">
    <source>
        <dbReference type="ARBA" id="ARBA00001436"/>
    </source>
</evidence>
<dbReference type="InterPro" id="IPR001054">
    <property type="entry name" value="A/G_cyclase"/>
</dbReference>
<dbReference type="FunFam" id="1.10.510.10:FF:001510">
    <property type="entry name" value="Receptor-type guanylate cyclase daf-11"/>
    <property type="match status" value="1"/>
</dbReference>
<feature type="region of interest" description="Disordered" evidence="14">
    <location>
        <begin position="1091"/>
        <end position="1113"/>
    </location>
</feature>
<protein>
    <recommendedName>
        <fullName evidence="3">guanylate cyclase</fullName>
        <ecNumber evidence="3">4.6.1.2</ecNumber>
    </recommendedName>
</protein>
<dbReference type="GO" id="GO:0005525">
    <property type="term" value="F:GTP binding"/>
    <property type="evidence" value="ECO:0007669"/>
    <property type="project" value="UniProtKB-KW"/>
</dbReference>
<feature type="compositionally biased region" description="Basic and acidic residues" evidence="14">
    <location>
        <begin position="512"/>
        <end position="525"/>
    </location>
</feature>
<dbReference type="GO" id="GO:0010628">
    <property type="term" value="P:positive regulation of gene expression"/>
    <property type="evidence" value="ECO:0007669"/>
    <property type="project" value="EnsemblMetazoa"/>
</dbReference>
<dbReference type="GO" id="GO:0061067">
    <property type="term" value="P:negative regulation of dauer larval development"/>
    <property type="evidence" value="ECO:0007669"/>
    <property type="project" value="EnsemblMetazoa"/>
</dbReference>
<dbReference type="GO" id="GO:0030516">
    <property type="term" value="P:regulation of axon extension"/>
    <property type="evidence" value="ECO:0007669"/>
    <property type="project" value="EnsemblMetazoa"/>
</dbReference>
<dbReference type="Gene3D" id="3.30.70.1230">
    <property type="entry name" value="Nucleotide cyclase"/>
    <property type="match status" value="1"/>
</dbReference>
<dbReference type="GO" id="GO:0040014">
    <property type="term" value="P:regulation of multicellular organism growth"/>
    <property type="evidence" value="ECO:0007669"/>
    <property type="project" value="EnsemblMetazoa"/>
</dbReference>
<keyword evidence="12" id="KW-0141">cGMP biosynthesis</keyword>
<dbReference type="GO" id="GO:0009266">
    <property type="term" value="P:response to temperature stimulus"/>
    <property type="evidence" value="ECO:0007669"/>
    <property type="project" value="EnsemblMetazoa"/>
</dbReference>
<dbReference type="InterPro" id="IPR028082">
    <property type="entry name" value="Peripla_BP_I"/>
</dbReference>
<evidence type="ECO:0000256" key="12">
    <source>
        <dbReference type="ARBA" id="ARBA00023293"/>
    </source>
</evidence>
<reference evidence="17" key="2">
    <citation type="submission" date="2022-06" db="UniProtKB">
        <authorList>
            <consortium name="EnsemblMetazoa"/>
        </authorList>
    </citation>
    <scope>IDENTIFICATION</scope>
    <source>
        <strain evidence="17">PS312</strain>
    </source>
</reference>
<reference evidence="18" key="1">
    <citation type="journal article" date="2008" name="Nat. Genet.">
        <title>The Pristionchus pacificus genome provides a unique perspective on nematode lifestyle and parasitism.</title>
        <authorList>
            <person name="Dieterich C."/>
            <person name="Clifton S.W."/>
            <person name="Schuster L.N."/>
            <person name="Chinwalla A."/>
            <person name="Delehaunty K."/>
            <person name="Dinkelacker I."/>
            <person name="Fulton L."/>
            <person name="Fulton R."/>
            <person name="Godfrey J."/>
            <person name="Minx P."/>
            <person name="Mitreva M."/>
            <person name="Roeseler W."/>
            <person name="Tian H."/>
            <person name="Witte H."/>
            <person name="Yang S.P."/>
            <person name="Wilson R.K."/>
            <person name="Sommer R.J."/>
        </authorList>
    </citation>
    <scope>NUCLEOTIDE SEQUENCE [LARGE SCALE GENOMIC DNA]</scope>
    <source>
        <strain evidence="18">PS312</strain>
    </source>
</reference>
<dbReference type="SUPFAM" id="SSF56112">
    <property type="entry name" value="Protein kinase-like (PK-like)"/>
    <property type="match status" value="1"/>
</dbReference>
<dbReference type="GO" id="GO:0043025">
    <property type="term" value="C:neuronal cell body"/>
    <property type="evidence" value="ECO:0007669"/>
    <property type="project" value="EnsemblMetazoa"/>
</dbReference>
<dbReference type="SMART" id="SM00220">
    <property type="entry name" value="S_TKc"/>
    <property type="match status" value="1"/>
</dbReference>
<keyword evidence="5" id="KW-0547">Nucleotide-binding</keyword>
<evidence type="ECO:0000256" key="7">
    <source>
        <dbReference type="ARBA" id="ARBA00022989"/>
    </source>
</evidence>
<evidence type="ECO:0000256" key="9">
    <source>
        <dbReference type="ARBA" id="ARBA00023136"/>
    </source>
</evidence>
<dbReference type="GO" id="GO:0006935">
    <property type="term" value="P:chemotaxis"/>
    <property type="evidence" value="ECO:0007669"/>
    <property type="project" value="EnsemblMetazoa"/>
</dbReference>
<dbReference type="Proteomes" id="UP000005239">
    <property type="component" value="Unassembled WGS sequence"/>
</dbReference>
<dbReference type="PANTHER" id="PTHR11920:SF485">
    <property type="entry name" value="RECEPTOR-TYPE GUANYLATE CYCLASE DAF-11"/>
    <property type="match status" value="1"/>
</dbReference>
<dbReference type="GO" id="GO:0005524">
    <property type="term" value="F:ATP binding"/>
    <property type="evidence" value="ECO:0007669"/>
    <property type="project" value="InterPro"/>
</dbReference>
<keyword evidence="4 15" id="KW-0812">Transmembrane</keyword>
<evidence type="ECO:0000256" key="5">
    <source>
        <dbReference type="ARBA" id="ARBA00022741"/>
    </source>
</evidence>
<dbReference type="SUPFAM" id="SSF55073">
    <property type="entry name" value="Nucleotide cyclase"/>
    <property type="match status" value="1"/>
</dbReference>
<dbReference type="Pfam" id="PF07714">
    <property type="entry name" value="PK_Tyr_Ser-Thr"/>
    <property type="match status" value="1"/>
</dbReference>
<dbReference type="GO" id="GO:0006182">
    <property type="term" value="P:cGMP biosynthetic process"/>
    <property type="evidence" value="ECO:0000318"/>
    <property type="project" value="GO_Central"/>
</dbReference>
<evidence type="ECO:0000256" key="3">
    <source>
        <dbReference type="ARBA" id="ARBA00012202"/>
    </source>
</evidence>
<dbReference type="GO" id="GO:0007602">
    <property type="term" value="P:phototransduction"/>
    <property type="evidence" value="ECO:0007669"/>
    <property type="project" value="EnsemblMetazoa"/>
</dbReference>
<dbReference type="PANTHER" id="PTHR11920">
    <property type="entry name" value="GUANYLYL CYCLASE"/>
    <property type="match status" value="1"/>
</dbReference>
<dbReference type="InterPro" id="IPR029787">
    <property type="entry name" value="Nucleotide_cyclase"/>
</dbReference>
<proteinExistence type="predicted"/>
<dbReference type="AlphaFoldDB" id="A0A2A6BF56"/>
<dbReference type="GO" id="GO:0005886">
    <property type="term" value="C:plasma membrane"/>
    <property type="evidence" value="ECO:0000318"/>
    <property type="project" value="GO_Central"/>
</dbReference>
<dbReference type="GO" id="GO:0007168">
    <property type="term" value="P:receptor guanylyl cyclase signaling pathway"/>
    <property type="evidence" value="ECO:0000318"/>
    <property type="project" value="GO_Central"/>
</dbReference>
<evidence type="ECO:0000256" key="11">
    <source>
        <dbReference type="ARBA" id="ARBA00023239"/>
    </source>
</evidence>
<dbReference type="SUPFAM" id="SSF53822">
    <property type="entry name" value="Periplasmic binding protein-like I"/>
    <property type="match status" value="1"/>
</dbReference>
<dbReference type="InterPro" id="IPR011009">
    <property type="entry name" value="Kinase-like_dom_sf"/>
</dbReference>
<dbReference type="GO" id="GO:0004672">
    <property type="term" value="F:protein kinase activity"/>
    <property type="evidence" value="ECO:0007669"/>
    <property type="project" value="InterPro"/>
</dbReference>
<dbReference type="EC" id="4.6.1.2" evidence="3"/>
<keyword evidence="6" id="KW-0460">Magnesium</keyword>
<keyword evidence="18" id="KW-1185">Reference proteome</keyword>
<feature type="region of interest" description="Disordered" evidence="14">
    <location>
        <begin position="503"/>
        <end position="526"/>
    </location>
</feature>
<organism evidence="17 18">
    <name type="scientific">Pristionchus pacificus</name>
    <name type="common">Parasitic nematode worm</name>
    <dbReference type="NCBI Taxonomy" id="54126"/>
    <lineage>
        <taxon>Eukaryota</taxon>
        <taxon>Metazoa</taxon>
        <taxon>Ecdysozoa</taxon>
        <taxon>Nematoda</taxon>
        <taxon>Chromadorea</taxon>
        <taxon>Rhabditida</taxon>
        <taxon>Rhabditina</taxon>
        <taxon>Diplogasteromorpha</taxon>
        <taxon>Diplogasteroidea</taxon>
        <taxon>Neodiplogasteridae</taxon>
        <taxon>Pristionchus</taxon>
    </lineage>
</organism>
<name>A0A2A6BF56_PRIPA</name>
<dbReference type="GO" id="GO:0008355">
    <property type="term" value="P:olfactory learning"/>
    <property type="evidence" value="ECO:0007669"/>
    <property type="project" value="EnsemblMetazoa"/>
</dbReference>
<evidence type="ECO:0000256" key="14">
    <source>
        <dbReference type="SAM" id="MobiDB-lite"/>
    </source>
</evidence>
<evidence type="ECO:0000256" key="15">
    <source>
        <dbReference type="SAM" id="Phobius"/>
    </source>
</evidence>
<evidence type="ECO:0000313" key="18">
    <source>
        <dbReference type="Proteomes" id="UP000005239"/>
    </source>
</evidence>
<dbReference type="FunFam" id="3.30.70.1230:FF:000035">
    <property type="entry name" value="Guanylate cyclase"/>
    <property type="match status" value="1"/>
</dbReference>
<dbReference type="GO" id="GO:0001653">
    <property type="term" value="F:peptide receptor activity"/>
    <property type="evidence" value="ECO:0000318"/>
    <property type="project" value="GO_Central"/>
</dbReference>
<accession>A0A8R1YD25</accession>
<comment type="catalytic activity">
    <reaction evidence="1">
        <text>GTP = 3',5'-cyclic GMP + diphosphate</text>
        <dbReference type="Rhea" id="RHEA:13665"/>
        <dbReference type="ChEBI" id="CHEBI:33019"/>
        <dbReference type="ChEBI" id="CHEBI:37565"/>
        <dbReference type="ChEBI" id="CHEBI:57746"/>
        <dbReference type="EC" id="4.6.1.2"/>
    </reaction>
</comment>
<keyword evidence="8" id="KW-0342">GTP-binding</keyword>
<dbReference type="Pfam" id="PF00211">
    <property type="entry name" value="Guanylate_cyc"/>
    <property type="match status" value="1"/>
</dbReference>
<gene>
    <name evidence="17" type="primary">WBGene00104461</name>
</gene>
<keyword evidence="7 15" id="KW-1133">Transmembrane helix</keyword>
<evidence type="ECO:0000256" key="6">
    <source>
        <dbReference type="ARBA" id="ARBA00022842"/>
    </source>
</evidence>
<dbReference type="OrthoDB" id="1890790at2759"/>
<dbReference type="SMART" id="SM00044">
    <property type="entry name" value="CYCc"/>
    <property type="match status" value="1"/>
</dbReference>
<dbReference type="GO" id="GO:0035556">
    <property type="term" value="P:intracellular signal transduction"/>
    <property type="evidence" value="ECO:0007669"/>
    <property type="project" value="InterPro"/>
</dbReference>
<dbReference type="Gene3D" id="1.10.510.10">
    <property type="entry name" value="Transferase(Phosphotransferase) domain 1"/>
    <property type="match status" value="1"/>
</dbReference>
<dbReference type="Gene3D" id="3.40.50.2300">
    <property type="match status" value="1"/>
</dbReference>
<sequence>MRRIIFLLLCGAQQGISQTNIQVGLVTDTSAYPQASNVLNTAITDSRQNGRMFNLQPTTTSSACKGTGIQGAGTFAMVEDYEKKNISAVFGPTCVKDLEMTSRLTFQWNIMQFNIWDDHNSDTLDNTVVQMTTRSSVNVAANLVAALTILGWDKIIVFACPTCYGDANIGNMRINYIMSYLSSNGISILVQRTFYLNDSPDSISEQLNGTRTKGRIFLPLGGPDISTYNNFMQAAQMADLASYDYAIVLVSNTYNVNGLSMPWKINPALKEYYNNAVIIYNDCYSASAARAFASKIGVSTDDADQLALYMTLYETVFFYDNLIEAQKFVQKSRDLLNYVRNQLFTGPFGNYTLNEVTNRITPFRVVRVRNYEPLELSTITLQSSQCPTDSSKQCMQLVARLIDTGNATMELPLDMPVCGFEGELCEQTSTVLVIIGIVAGLAVLSILFFIYRRVKGNEIRDMPWSLPSVLILWIDFNKAEGGESRAQQDNSFQSLQLLQELGPPPGTAGGGSRDETGKLKAERSRTRNIPLPPRTKLATIMNNFACVYTYPFIEKRSNFNREEIQLFYQMKLCVHDNINAFLGISYDSPDMYVAWQQCFKGTLTDVLQTAASEQTQVEAKKMTNNIRGAFVRDMLKGLEFLHNSGVSFHGALNPNNCLIDSHWILKLSGFGINRLLNRWRHKRTISTTDKSTFIPNSELHYYAPEIRRFWKDVHLSGRTEMDQLTDVMGKKADIYSFGMVLYEILFKKKFVVIDDDFGVPVDDEFNVGDAPNYLFHFEAEEQIPLSIHVPEDEDVHIDLSTNMQKCWNQDPEQRPPLILMRRITDTTLKVSGSLVDQMMKNLENYTNDLENLVKERTQQLEVEQAAAENLLLELLPKSIANDLKSGKHVEPKTFKHATILYSDIVGFTSLCSESTPMEVVKLLSGIFQAFDHIISRHDTYKVETIGDAYMIASGVPEASKNHVRNVAEVALKNREFLEGYEIPHRPGQHLHCRWGFNSGPVYTGVVGFNAPRYCIFGHTVSLAAKMESSGIPDRIQMTVKSHQLLTARFPEFKCSPRGQVKVEGLGTFLTYWLDGVEELLISDRSSYKRTIEDSERGSMERETSMVPDRPSID</sequence>
<keyword evidence="13" id="KW-0175">Coiled coil</keyword>
<evidence type="ECO:0000256" key="8">
    <source>
        <dbReference type="ARBA" id="ARBA00023134"/>
    </source>
</evidence>
<dbReference type="InterPro" id="IPR050401">
    <property type="entry name" value="Cyclic_nucleotide_synthase"/>
</dbReference>
<accession>A0A2A6BF56</accession>
<keyword evidence="9 15" id="KW-0472">Membrane</keyword>
<evidence type="ECO:0000256" key="16">
    <source>
        <dbReference type="SAM" id="SignalP"/>
    </source>
</evidence>
<dbReference type="Pfam" id="PF01094">
    <property type="entry name" value="ANF_receptor"/>
    <property type="match status" value="1"/>
</dbReference>
<evidence type="ECO:0000256" key="13">
    <source>
        <dbReference type="SAM" id="Coils"/>
    </source>
</evidence>
<feature type="compositionally biased region" description="Basic and acidic residues" evidence="14">
    <location>
        <begin position="1091"/>
        <end position="1103"/>
    </location>
</feature>
<keyword evidence="16" id="KW-0732">Signal</keyword>
<dbReference type="GO" id="GO:0060271">
    <property type="term" value="P:cilium assembly"/>
    <property type="evidence" value="ECO:0007669"/>
    <property type="project" value="EnsemblMetazoa"/>
</dbReference>
<feature type="chain" id="PRO_5043881874" description="guanylate cyclase" evidence="16">
    <location>
        <begin position="18"/>
        <end position="1113"/>
    </location>
</feature>
<dbReference type="GO" id="GO:0042542">
    <property type="term" value="P:response to hydrogen peroxide"/>
    <property type="evidence" value="ECO:0007669"/>
    <property type="project" value="EnsemblMetazoa"/>
</dbReference>
<feature type="transmembrane region" description="Helical" evidence="15">
    <location>
        <begin position="431"/>
        <end position="451"/>
    </location>
</feature>
<dbReference type="GO" id="GO:0008340">
    <property type="term" value="P:determination of adult lifespan"/>
    <property type="evidence" value="ECO:0007669"/>
    <property type="project" value="EnsemblMetazoa"/>
</dbReference>
<comment type="subcellular location">
    <subcellularLocation>
        <location evidence="2">Cell membrane</location>
        <topology evidence="2">Single-pass membrane protein</topology>
    </subcellularLocation>
</comment>
<dbReference type="PROSITE" id="PS50125">
    <property type="entry name" value="GUANYLATE_CYCLASE_2"/>
    <property type="match status" value="1"/>
</dbReference>
<dbReference type="GO" id="GO:0004383">
    <property type="term" value="F:guanylate cyclase activity"/>
    <property type="evidence" value="ECO:0000318"/>
    <property type="project" value="GO_Central"/>
</dbReference>
<dbReference type="GO" id="GO:0050920">
    <property type="term" value="P:regulation of chemotaxis"/>
    <property type="evidence" value="ECO:0007669"/>
    <property type="project" value="EnsemblMetazoa"/>
</dbReference>
<dbReference type="GO" id="GO:0030425">
    <property type="term" value="C:dendrite"/>
    <property type="evidence" value="ECO:0007669"/>
    <property type="project" value="EnsemblMetazoa"/>
</dbReference>
<dbReference type="EnsemblMetazoa" id="PPA14907.1">
    <property type="protein sequence ID" value="PPA14907.1"/>
    <property type="gene ID" value="WBGene00104461"/>
</dbReference>
<dbReference type="PROSITE" id="PS50011">
    <property type="entry name" value="PROTEIN_KINASE_DOM"/>
    <property type="match status" value="1"/>
</dbReference>
<dbReference type="GO" id="GO:0040024">
    <property type="term" value="P:dauer larval development"/>
    <property type="evidence" value="ECO:0007669"/>
    <property type="project" value="EnsemblMetazoa"/>
</dbReference>
<dbReference type="GO" id="GO:0071321">
    <property type="term" value="P:cellular response to cGMP"/>
    <property type="evidence" value="ECO:0007669"/>
    <property type="project" value="EnsemblMetazoa"/>
</dbReference>
<evidence type="ECO:0000256" key="4">
    <source>
        <dbReference type="ARBA" id="ARBA00022692"/>
    </source>
</evidence>
<keyword evidence="11" id="KW-0456">Lyase</keyword>
<evidence type="ECO:0000313" key="17">
    <source>
        <dbReference type="EnsemblMetazoa" id="PPA14907.1"/>
    </source>
</evidence>